<feature type="domain" description="Peptidase metallopeptidase" evidence="11">
    <location>
        <begin position="169"/>
        <end position="331"/>
    </location>
</feature>
<dbReference type="InterPro" id="IPR033739">
    <property type="entry name" value="M10A_MMP"/>
</dbReference>
<dbReference type="GO" id="GO:0031012">
    <property type="term" value="C:extracellular matrix"/>
    <property type="evidence" value="ECO:0007669"/>
    <property type="project" value="InterPro"/>
</dbReference>
<feature type="binding site" evidence="8">
    <location>
        <position position="286"/>
    </location>
    <ligand>
        <name>Zn(2+)</name>
        <dbReference type="ChEBI" id="CHEBI:29105"/>
        <label>2</label>
        <note>catalytic</note>
    </ligand>
</feature>
<comment type="similarity">
    <text evidence="1">Belongs to the peptidase M10A family. Matrix metalloproteinases (MMPs) subfamily.</text>
</comment>
<feature type="binding site" evidence="9">
    <location>
        <position position="236"/>
    </location>
    <ligand>
        <name>Zn(2+)</name>
        <dbReference type="ChEBI" id="CHEBI:29105"/>
        <label>1</label>
    </ligand>
</feature>
<comment type="cofactor">
    <cofactor evidence="9">
        <name>Ca(2+)</name>
        <dbReference type="ChEBI" id="CHEBI:29108"/>
    </cofactor>
    <text evidence="9">Can bind about 5 Ca(2+) ions per subunit.</text>
</comment>
<keyword evidence="3 8" id="KW-0479">Metal-binding</keyword>
<dbReference type="GO" id="GO:0030574">
    <property type="term" value="P:collagen catabolic process"/>
    <property type="evidence" value="ECO:0007669"/>
    <property type="project" value="TreeGrafter"/>
</dbReference>
<evidence type="ECO:0000256" key="2">
    <source>
        <dbReference type="ARBA" id="ARBA00022670"/>
    </source>
</evidence>
<dbReference type="PANTHER" id="PTHR10201">
    <property type="entry name" value="MATRIX METALLOPROTEINASE"/>
    <property type="match status" value="1"/>
</dbReference>
<keyword evidence="10" id="KW-0812">Transmembrane</keyword>
<dbReference type="RefSeq" id="XP_015880387.2">
    <property type="nucleotide sequence ID" value="XM_016024901.2"/>
</dbReference>
<feature type="active site" evidence="7">
    <location>
        <position position="287"/>
    </location>
</feature>
<dbReference type="InterPro" id="IPR024079">
    <property type="entry name" value="MetalloPept_cat_dom_sf"/>
</dbReference>
<comment type="cofactor">
    <cofactor evidence="9">
        <name>Zn(2+)</name>
        <dbReference type="ChEBI" id="CHEBI:29105"/>
    </cofactor>
    <text evidence="9">Binds 2 Zn(2+) ions per subunit.</text>
</comment>
<protein>
    <submittedName>
        <fullName evidence="13">Metalloendoproteinase 1</fullName>
    </submittedName>
</protein>
<keyword evidence="2" id="KW-0645">Protease</keyword>
<keyword evidence="5 8" id="KW-0862">Zinc</keyword>
<gene>
    <name evidence="13" type="primary">LOC107416411</name>
</gene>
<feature type="binding site" evidence="9">
    <location>
        <position position="304"/>
    </location>
    <ligand>
        <name>Zn(2+)</name>
        <dbReference type="ChEBI" id="CHEBI:29105"/>
        <label>2</label>
        <note>catalytic</note>
    </ligand>
</feature>
<accession>A0A6P3ZML9</accession>
<dbReference type="SMART" id="SM00235">
    <property type="entry name" value="ZnMc"/>
    <property type="match status" value="1"/>
</dbReference>
<evidence type="ECO:0000256" key="5">
    <source>
        <dbReference type="ARBA" id="ARBA00022833"/>
    </source>
</evidence>
<keyword evidence="9" id="KW-0106">Calcium</keyword>
<feature type="binding site" evidence="8">
    <location>
        <position position="290"/>
    </location>
    <ligand>
        <name>Zn(2+)</name>
        <dbReference type="ChEBI" id="CHEBI:29105"/>
        <label>2</label>
        <note>catalytic</note>
    </ligand>
</feature>
<evidence type="ECO:0000256" key="3">
    <source>
        <dbReference type="ARBA" id="ARBA00022723"/>
    </source>
</evidence>
<keyword evidence="10" id="KW-0472">Membrane</keyword>
<dbReference type="CDD" id="cd04278">
    <property type="entry name" value="ZnMc_MMP"/>
    <property type="match status" value="1"/>
</dbReference>
<feature type="binding site" description="in inhibited form" evidence="9">
    <location>
        <position position="123"/>
    </location>
    <ligand>
        <name>Zn(2+)</name>
        <dbReference type="ChEBI" id="CHEBI:29105"/>
        <label>2</label>
        <note>catalytic</note>
    </ligand>
</feature>
<feature type="binding site" evidence="9">
    <location>
        <position position="263"/>
    </location>
    <ligand>
        <name>Ca(2+)</name>
        <dbReference type="ChEBI" id="CHEBI:29108"/>
        <label>3</label>
    </ligand>
</feature>
<keyword evidence="4" id="KW-0378">Hydrolase</keyword>
<name>A0A6P3ZML9_ZIZJJ</name>
<feature type="transmembrane region" description="Helical" evidence="10">
    <location>
        <begin position="6"/>
        <end position="29"/>
    </location>
</feature>
<keyword evidence="6" id="KW-0482">Metalloprotease</keyword>
<feature type="binding site" evidence="9">
    <location>
        <position position="251"/>
    </location>
    <ligand>
        <name>Zn(2+)</name>
        <dbReference type="ChEBI" id="CHEBI:29105"/>
        <label>1</label>
    </ligand>
</feature>
<keyword evidence="10" id="KW-1133">Transmembrane helix</keyword>
<dbReference type="GO" id="GO:0030198">
    <property type="term" value="P:extracellular matrix organization"/>
    <property type="evidence" value="ECO:0007669"/>
    <property type="project" value="TreeGrafter"/>
</dbReference>
<dbReference type="InterPro" id="IPR006026">
    <property type="entry name" value="Peptidase_Metallo"/>
</dbReference>
<dbReference type="PANTHER" id="PTHR10201:SF268">
    <property type="entry name" value="PEPTIDASE METALLOPEPTIDASE DOMAIN-CONTAINING PROTEIN"/>
    <property type="match status" value="1"/>
</dbReference>
<evidence type="ECO:0000256" key="6">
    <source>
        <dbReference type="ARBA" id="ARBA00023049"/>
    </source>
</evidence>
<dbReference type="InterPro" id="IPR002477">
    <property type="entry name" value="Peptidoglycan-bd-like"/>
</dbReference>
<dbReference type="PRINTS" id="PR00138">
    <property type="entry name" value="MATRIXIN"/>
</dbReference>
<feature type="binding site" evidence="8">
    <location>
        <position position="296"/>
    </location>
    <ligand>
        <name>Zn(2+)</name>
        <dbReference type="ChEBI" id="CHEBI:29105"/>
        <label>2</label>
        <note>catalytic</note>
    </ligand>
</feature>
<evidence type="ECO:0000256" key="8">
    <source>
        <dbReference type="PIRSR" id="PIRSR001191-2"/>
    </source>
</evidence>
<reference evidence="13" key="1">
    <citation type="submission" date="2025-08" db="UniProtKB">
        <authorList>
            <consortium name="RefSeq"/>
        </authorList>
    </citation>
    <scope>IDENTIFICATION</scope>
    <source>
        <tissue evidence="13">Seedling</tissue>
    </source>
</reference>
<feature type="binding site" evidence="9">
    <location>
        <position position="244"/>
    </location>
    <ligand>
        <name>Ca(2+)</name>
        <dbReference type="ChEBI" id="CHEBI:29108"/>
        <label>3</label>
    </ligand>
</feature>
<feature type="binding site" evidence="9">
    <location>
        <position position="248"/>
    </location>
    <ligand>
        <name>Ca(2+)</name>
        <dbReference type="ChEBI" id="CHEBI:29108"/>
        <label>3</label>
    </ligand>
</feature>
<dbReference type="InParanoid" id="A0A6P3ZML9"/>
<keyword evidence="12" id="KW-1185">Reference proteome</keyword>
<feature type="binding site" evidence="9">
    <location>
        <position position="261"/>
    </location>
    <ligand>
        <name>Zn(2+)</name>
        <dbReference type="ChEBI" id="CHEBI:29105"/>
        <label>1</label>
    </ligand>
</feature>
<dbReference type="PIRSF" id="PIRSF001191">
    <property type="entry name" value="Peptidase_M10A_matrix"/>
    <property type="match status" value="1"/>
</dbReference>
<dbReference type="InterPro" id="IPR001818">
    <property type="entry name" value="Pept_M10_metallopeptidase"/>
</dbReference>
<dbReference type="Gene3D" id="3.40.390.10">
    <property type="entry name" value="Collagenase (Catalytic Domain)"/>
    <property type="match status" value="1"/>
</dbReference>
<dbReference type="KEGG" id="zju:107416411"/>
<feature type="binding site" evidence="9">
    <location>
        <position position="238"/>
    </location>
    <ligand>
        <name>Zn(2+)</name>
        <dbReference type="ChEBI" id="CHEBI:29105"/>
        <label>1</label>
    </ligand>
</feature>
<evidence type="ECO:0000256" key="4">
    <source>
        <dbReference type="ARBA" id="ARBA00022801"/>
    </source>
</evidence>
<dbReference type="SUPFAM" id="SSF55486">
    <property type="entry name" value="Metalloproteases ('zincins'), catalytic domain"/>
    <property type="match status" value="1"/>
</dbReference>
<dbReference type="GO" id="GO:0004222">
    <property type="term" value="F:metalloendopeptidase activity"/>
    <property type="evidence" value="ECO:0007669"/>
    <property type="project" value="InterPro"/>
</dbReference>
<evidence type="ECO:0000256" key="10">
    <source>
        <dbReference type="SAM" id="Phobius"/>
    </source>
</evidence>
<dbReference type="Proteomes" id="UP001652623">
    <property type="component" value="Chromosome 4"/>
</dbReference>
<dbReference type="Pfam" id="PF00413">
    <property type="entry name" value="Peptidase_M10"/>
    <property type="match status" value="1"/>
</dbReference>
<dbReference type="InterPro" id="IPR036365">
    <property type="entry name" value="PGBD-like_sf"/>
</dbReference>
<evidence type="ECO:0000256" key="1">
    <source>
        <dbReference type="ARBA" id="ARBA00009614"/>
    </source>
</evidence>
<evidence type="ECO:0000313" key="13">
    <source>
        <dbReference type="RefSeq" id="XP_015880387.2"/>
    </source>
</evidence>
<dbReference type="GO" id="GO:0006508">
    <property type="term" value="P:proteolysis"/>
    <property type="evidence" value="ECO:0007669"/>
    <property type="project" value="UniProtKB-KW"/>
</dbReference>
<dbReference type="GeneID" id="107416411"/>
<evidence type="ECO:0000256" key="7">
    <source>
        <dbReference type="PIRSR" id="PIRSR001191-1"/>
    </source>
</evidence>
<evidence type="ECO:0000313" key="12">
    <source>
        <dbReference type="Proteomes" id="UP001652623"/>
    </source>
</evidence>
<dbReference type="AlphaFoldDB" id="A0A6P3ZML9"/>
<feature type="binding site" evidence="9">
    <location>
        <position position="226"/>
    </location>
    <ligand>
        <name>Ca(2+)</name>
        <dbReference type="ChEBI" id="CHEBI:29108"/>
        <label>2</label>
    </ligand>
</feature>
<feature type="binding site" evidence="9">
    <location>
        <position position="243"/>
    </location>
    <ligand>
        <name>Ca(2+)</name>
        <dbReference type="ChEBI" id="CHEBI:29108"/>
        <label>3</label>
    </ligand>
</feature>
<dbReference type="SUPFAM" id="SSF47090">
    <property type="entry name" value="PGBD-like"/>
    <property type="match status" value="1"/>
</dbReference>
<dbReference type="Pfam" id="PF01471">
    <property type="entry name" value="PG_binding_1"/>
    <property type="match status" value="1"/>
</dbReference>
<organism evidence="12 13">
    <name type="scientific">Ziziphus jujuba</name>
    <name type="common">Chinese jujube</name>
    <name type="synonym">Ziziphus sativa</name>
    <dbReference type="NCBI Taxonomy" id="326968"/>
    <lineage>
        <taxon>Eukaryota</taxon>
        <taxon>Viridiplantae</taxon>
        <taxon>Streptophyta</taxon>
        <taxon>Embryophyta</taxon>
        <taxon>Tracheophyta</taxon>
        <taxon>Spermatophyta</taxon>
        <taxon>Magnoliopsida</taxon>
        <taxon>eudicotyledons</taxon>
        <taxon>Gunneridae</taxon>
        <taxon>Pentapetalae</taxon>
        <taxon>rosids</taxon>
        <taxon>fabids</taxon>
        <taxon>Rosales</taxon>
        <taxon>Rhamnaceae</taxon>
        <taxon>Paliureae</taxon>
        <taxon>Ziziphus</taxon>
    </lineage>
</organism>
<evidence type="ECO:0000259" key="11">
    <source>
        <dbReference type="SMART" id="SM00235"/>
    </source>
</evidence>
<proteinExistence type="inferred from homology"/>
<sequence length="332" mass="37213">MAANTIFISSSLMAFVLFLLVQQLPLVVLSRSLRHKNPQSFNTLLSTLEGLSKGQTHENLHHLRLYLQRLGYLNYNSETTTLNKDYFDDVLESAVKLYQRNYHLKITGKLDIDTLNEAAKARCGVPDTGLRFKSISNKNNGEHHHTNISANDDFLLNINEGSLYSFFDGNPKWPSDKTHLNYTFNSVVEPIPQEDLRAASSAAFAEWAFHSKFTFEELLQVDVPSDIKIGYFFGDHGDGRPFDGTGNLLGHAFAPTDGRLHLDAEDFITFNPPGPDQYDLISLILHEIGHLLGLLHSSDPNAVMFSSLQAGITRRFLTEDDIAGIQALYAEQ</sequence>
<evidence type="ECO:0000256" key="9">
    <source>
        <dbReference type="PIRSR" id="PIRSR621190-2"/>
    </source>
</evidence>
<dbReference type="GO" id="GO:0008270">
    <property type="term" value="F:zinc ion binding"/>
    <property type="evidence" value="ECO:0007669"/>
    <property type="project" value="InterPro"/>
</dbReference>
<dbReference type="InterPro" id="IPR021190">
    <property type="entry name" value="Pept_M10A"/>
</dbReference>